<keyword evidence="6 7" id="KW-0472">Membrane</keyword>
<dbReference type="PANTHER" id="PTHR30193:SF37">
    <property type="entry name" value="INNER MEMBRANE ABC TRANSPORTER PERMEASE PROTEIN YCJO"/>
    <property type="match status" value="1"/>
</dbReference>
<feature type="transmembrane region" description="Helical" evidence="7">
    <location>
        <begin position="177"/>
        <end position="198"/>
    </location>
</feature>
<feature type="transmembrane region" description="Helical" evidence="7">
    <location>
        <begin position="36"/>
        <end position="62"/>
    </location>
</feature>
<dbReference type="SUPFAM" id="SSF161098">
    <property type="entry name" value="MetI-like"/>
    <property type="match status" value="1"/>
</dbReference>
<keyword evidence="4 7" id="KW-0812">Transmembrane</keyword>
<evidence type="ECO:0000256" key="6">
    <source>
        <dbReference type="ARBA" id="ARBA00023136"/>
    </source>
</evidence>
<organism evidence="9 10">
    <name type="scientific">Limnochorda pilosa</name>
    <dbReference type="NCBI Taxonomy" id="1555112"/>
    <lineage>
        <taxon>Bacteria</taxon>
        <taxon>Bacillati</taxon>
        <taxon>Bacillota</taxon>
        <taxon>Limnochordia</taxon>
        <taxon>Limnochordales</taxon>
        <taxon>Limnochordaceae</taxon>
        <taxon>Limnochorda</taxon>
    </lineage>
</organism>
<proteinExistence type="inferred from homology"/>
<keyword evidence="3" id="KW-1003">Cell membrane</keyword>
<dbReference type="InterPro" id="IPR051393">
    <property type="entry name" value="ABC_transporter_permease"/>
</dbReference>
<evidence type="ECO:0000256" key="5">
    <source>
        <dbReference type="ARBA" id="ARBA00022989"/>
    </source>
</evidence>
<evidence type="ECO:0000256" key="4">
    <source>
        <dbReference type="ARBA" id="ARBA00022692"/>
    </source>
</evidence>
<feature type="transmembrane region" description="Helical" evidence="7">
    <location>
        <begin position="130"/>
        <end position="149"/>
    </location>
</feature>
<dbReference type="GO" id="GO:0005886">
    <property type="term" value="C:plasma membrane"/>
    <property type="evidence" value="ECO:0007669"/>
    <property type="project" value="UniProtKB-SubCell"/>
</dbReference>
<sequence length="316" mass="35194">MQKDVQSDAAARGRLGVGVRAAARGRALGGKRWAPYLFLSPALLFGAVFFLLPTGFSFYLTFTSWNPLSTPRWVGLKNFEYILTRDPYFWHTLRNTFVFALGTVLVGTAVALLIAFVFTRSRGKSIWRTFYWLPMVTNVVAISYMWVYLYDPVYGAINAALRWLGIPGPNWLSDPGIAMLSVIIVAVWAGLGGHMLIFSAGLEGIDDQFYEAARVDGTSTWDEFLHITLPLLRPTLLFVLVTGFIGGLSNFALIMVMTNGGPMQATNVTANYMYQTAFQNLRMGRAAAMAYILFGFILLITLIQLRIFRKGGVESY</sequence>
<evidence type="ECO:0000313" key="9">
    <source>
        <dbReference type="EMBL" id="BAS28284.1"/>
    </source>
</evidence>
<dbReference type="EMBL" id="AP014924">
    <property type="protein sequence ID" value="BAS28284.1"/>
    <property type="molecule type" value="Genomic_DNA"/>
</dbReference>
<evidence type="ECO:0000256" key="1">
    <source>
        <dbReference type="ARBA" id="ARBA00004651"/>
    </source>
</evidence>
<dbReference type="InterPro" id="IPR000515">
    <property type="entry name" value="MetI-like"/>
</dbReference>
<keyword evidence="10" id="KW-1185">Reference proteome</keyword>
<dbReference type="PANTHER" id="PTHR30193">
    <property type="entry name" value="ABC TRANSPORTER PERMEASE PROTEIN"/>
    <property type="match status" value="1"/>
</dbReference>
<comment type="subcellular location">
    <subcellularLocation>
        <location evidence="1 7">Cell membrane</location>
        <topology evidence="1 7">Multi-pass membrane protein</topology>
    </subcellularLocation>
</comment>
<dbReference type="STRING" id="1555112.LIP_2443"/>
<dbReference type="PROSITE" id="PS50928">
    <property type="entry name" value="ABC_TM1"/>
    <property type="match status" value="1"/>
</dbReference>
<evidence type="ECO:0000259" key="8">
    <source>
        <dbReference type="PROSITE" id="PS50928"/>
    </source>
</evidence>
<keyword evidence="2 7" id="KW-0813">Transport</keyword>
<dbReference type="Proteomes" id="UP000065807">
    <property type="component" value="Chromosome"/>
</dbReference>
<dbReference type="Gene3D" id="1.10.3720.10">
    <property type="entry name" value="MetI-like"/>
    <property type="match status" value="1"/>
</dbReference>
<reference evidence="10" key="1">
    <citation type="submission" date="2015-07" db="EMBL/GenBank/DDBJ databases">
        <title>Complete genome sequence and phylogenetic analysis of Limnochorda pilosa.</title>
        <authorList>
            <person name="Watanabe M."/>
            <person name="Kojima H."/>
            <person name="Fukui M."/>
        </authorList>
    </citation>
    <scope>NUCLEOTIDE SEQUENCE [LARGE SCALE GENOMIC DNA]</scope>
    <source>
        <strain evidence="10">HC45</strain>
    </source>
</reference>
<dbReference type="Pfam" id="PF00528">
    <property type="entry name" value="BPD_transp_1"/>
    <property type="match status" value="1"/>
</dbReference>
<dbReference type="AlphaFoldDB" id="A0A0K2SN87"/>
<accession>A0A0K2SN87</accession>
<comment type="similarity">
    <text evidence="7">Belongs to the binding-protein-dependent transport system permease family.</text>
</comment>
<gene>
    <name evidence="9" type="ORF">LIP_2443</name>
</gene>
<dbReference type="InterPro" id="IPR035906">
    <property type="entry name" value="MetI-like_sf"/>
</dbReference>
<evidence type="ECO:0000313" key="10">
    <source>
        <dbReference type="Proteomes" id="UP000065807"/>
    </source>
</evidence>
<keyword evidence="5 7" id="KW-1133">Transmembrane helix</keyword>
<reference evidence="10" key="2">
    <citation type="journal article" date="2016" name="Int. J. Syst. Evol. Microbiol.">
        <title>Complete genome sequence and cell structure of Limnochorda pilosa, a Gram-negative spore-former within the phylum Firmicutes.</title>
        <authorList>
            <person name="Watanabe M."/>
            <person name="Kojima H."/>
            <person name="Fukui M."/>
        </authorList>
    </citation>
    <scope>NUCLEOTIDE SEQUENCE [LARGE SCALE GENOMIC DNA]</scope>
    <source>
        <strain evidence="10">HC45</strain>
    </source>
</reference>
<evidence type="ECO:0000256" key="3">
    <source>
        <dbReference type="ARBA" id="ARBA00022475"/>
    </source>
</evidence>
<evidence type="ECO:0000256" key="7">
    <source>
        <dbReference type="RuleBase" id="RU363032"/>
    </source>
</evidence>
<feature type="domain" description="ABC transmembrane type-1" evidence="8">
    <location>
        <begin position="93"/>
        <end position="304"/>
    </location>
</feature>
<protein>
    <submittedName>
        <fullName evidence="9">ABC transporter permease</fullName>
    </submittedName>
</protein>
<dbReference type="KEGG" id="lpil:LIP_2443"/>
<feature type="transmembrane region" description="Helical" evidence="7">
    <location>
        <begin position="97"/>
        <end position="118"/>
    </location>
</feature>
<feature type="transmembrane region" description="Helical" evidence="7">
    <location>
        <begin position="288"/>
        <end position="308"/>
    </location>
</feature>
<dbReference type="CDD" id="cd06261">
    <property type="entry name" value="TM_PBP2"/>
    <property type="match status" value="1"/>
</dbReference>
<dbReference type="GO" id="GO:0055085">
    <property type="term" value="P:transmembrane transport"/>
    <property type="evidence" value="ECO:0007669"/>
    <property type="project" value="InterPro"/>
</dbReference>
<feature type="transmembrane region" description="Helical" evidence="7">
    <location>
        <begin position="236"/>
        <end position="257"/>
    </location>
</feature>
<evidence type="ECO:0000256" key="2">
    <source>
        <dbReference type="ARBA" id="ARBA00022448"/>
    </source>
</evidence>
<name>A0A0K2SN87_LIMPI</name>